<evidence type="ECO:0000313" key="2">
    <source>
        <dbReference type="EMBL" id="MFD1782608.1"/>
    </source>
</evidence>
<dbReference type="Gene3D" id="3.40.50.300">
    <property type="entry name" value="P-loop containing nucleotide triphosphate hydrolases"/>
    <property type="match status" value="1"/>
</dbReference>
<dbReference type="EMBL" id="JBHUEY010000001">
    <property type="protein sequence ID" value="MFD1782608.1"/>
    <property type="molecule type" value="Genomic_DNA"/>
</dbReference>
<keyword evidence="3" id="KW-1185">Reference proteome</keyword>
<dbReference type="SUPFAM" id="SSF52540">
    <property type="entry name" value="P-loop containing nucleoside triphosphate hydrolases"/>
    <property type="match status" value="1"/>
</dbReference>
<proteinExistence type="predicted"/>
<accession>A0ABW4MYG5</accession>
<evidence type="ECO:0000313" key="3">
    <source>
        <dbReference type="Proteomes" id="UP001597237"/>
    </source>
</evidence>
<evidence type="ECO:0000259" key="1">
    <source>
        <dbReference type="Pfam" id="PF00004"/>
    </source>
</evidence>
<sequence length="158" mass="16882">MLPNTRAQGRPPAAVTARLRELAPHLRAGGRPLVFSGAGPGKAEAAADLARQLGMQLHRVDLAEVVSRYVGETERNLTAVFDAADAERAVLFFDEADALFGRRSERLDDRERNVDAVAGALLRALETHRGPVVFASAEPLGPELRGAAELAFPAPPRA</sequence>
<comment type="caution">
    <text evidence="2">The sequence shown here is derived from an EMBL/GenBank/DDBJ whole genome shotgun (WGS) entry which is preliminary data.</text>
</comment>
<dbReference type="Proteomes" id="UP001597237">
    <property type="component" value="Unassembled WGS sequence"/>
</dbReference>
<name>A0ABW4MYG5_9CAUL</name>
<dbReference type="RefSeq" id="WP_377280342.1">
    <property type="nucleotide sequence ID" value="NZ_JBHRSI010000001.1"/>
</dbReference>
<gene>
    <name evidence="2" type="ORF">ACFSC0_04315</name>
</gene>
<dbReference type="Pfam" id="PF00004">
    <property type="entry name" value="AAA"/>
    <property type="match status" value="1"/>
</dbReference>
<organism evidence="2 3">
    <name type="scientific">Phenylobacterium terrae</name>
    <dbReference type="NCBI Taxonomy" id="2665495"/>
    <lineage>
        <taxon>Bacteria</taxon>
        <taxon>Pseudomonadati</taxon>
        <taxon>Pseudomonadota</taxon>
        <taxon>Alphaproteobacteria</taxon>
        <taxon>Caulobacterales</taxon>
        <taxon>Caulobacteraceae</taxon>
        <taxon>Phenylobacterium</taxon>
    </lineage>
</organism>
<protein>
    <submittedName>
        <fullName evidence="2">AAA family ATPase</fullName>
    </submittedName>
</protein>
<dbReference type="InterPro" id="IPR003959">
    <property type="entry name" value="ATPase_AAA_core"/>
</dbReference>
<feature type="domain" description="ATPase AAA-type core" evidence="1">
    <location>
        <begin position="36"/>
        <end position="130"/>
    </location>
</feature>
<dbReference type="InterPro" id="IPR027417">
    <property type="entry name" value="P-loop_NTPase"/>
</dbReference>
<reference evidence="3" key="1">
    <citation type="journal article" date="2019" name="Int. J. Syst. Evol. Microbiol.">
        <title>The Global Catalogue of Microorganisms (GCM) 10K type strain sequencing project: providing services to taxonomists for standard genome sequencing and annotation.</title>
        <authorList>
            <consortium name="The Broad Institute Genomics Platform"/>
            <consortium name="The Broad Institute Genome Sequencing Center for Infectious Disease"/>
            <person name="Wu L."/>
            <person name="Ma J."/>
        </authorList>
    </citation>
    <scope>NUCLEOTIDE SEQUENCE [LARGE SCALE GENOMIC DNA]</scope>
    <source>
        <strain evidence="3">DFY28</strain>
    </source>
</reference>